<reference evidence="1" key="1">
    <citation type="submission" date="2019-08" db="EMBL/GenBank/DDBJ databases">
        <authorList>
            <person name="Kucharzyk K."/>
            <person name="Murdoch R.W."/>
            <person name="Higgins S."/>
            <person name="Loffler F."/>
        </authorList>
    </citation>
    <scope>NUCLEOTIDE SEQUENCE</scope>
</reference>
<dbReference type="AlphaFoldDB" id="A0A644X7F7"/>
<name>A0A644X7F7_9ZZZZ</name>
<protein>
    <submittedName>
        <fullName evidence="1">Uncharacterized protein</fullName>
    </submittedName>
</protein>
<comment type="caution">
    <text evidence="1">The sequence shown here is derived from an EMBL/GenBank/DDBJ whole genome shotgun (WGS) entry which is preliminary data.</text>
</comment>
<accession>A0A644X7F7</accession>
<proteinExistence type="predicted"/>
<evidence type="ECO:0000313" key="1">
    <source>
        <dbReference type="EMBL" id="MPM12102.1"/>
    </source>
</evidence>
<gene>
    <name evidence="1" type="ORF">SDC9_58453</name>
</gene>
<sequence>MGRIGEARGGAGRHDLAPGAVVLGPERGAPDTVQLLEGAVAELQPCPERRRGLLVEALRHVTAVLVPHVPHRQRRM</sequence>
<dbReference type="EMBL" id="VSSQ01001922">
    <property type="protein sequence ID" value="MPM12102.1"/>
    <property type="molecule type" value="Genomic_DNA"/>
</dbReference>
<organism evidence="1">
    <name type="scientific">bioreactor metagenome</name>
    <dbReference type="NCBI Taxonomy" id="1076179"/>
    <lineage>
        <taxon>unclassified sequences</taxon>
        <taxon>metagenomes</taxon>
        <taxon>ecological metagenomes</taxon>
    </lineage>
</organism>